<keyword evidence="10" id="KW-0449">Lipoprotein</keyword>
<dbReference type="CDD" id="cd00112">
    <property type="entry name" value="LDLa"/>
    <property type="match status" value="1"/>
</dbReference>
<keyword evidence="8" id="KW-0325">Glycoprotein</keyword>
<dbReference type="SUPFAM" id="SSF57196">
    <property type="entry name" value="EGF/Laminin"/>
    <property type="match status" value="1"/>
</dbReference>
<dbReference type="PROSITE" id="PS50068">
    <property type="entry name" value="LDLRA_2"/>
    <property type="match status" value="1"/>
</dbReference>
<evidence type="ECO:0000256" key="7">
    <source>
        <dbReference type="ARBA" id="ARBA00023157"/>
    </source>
</evidence>
<comment type="caution">
    <text evidence="9">Lacks conserved residue(s) required for the propagation of feature annotation.</text>
</comment>
<dbReference type="SUPFAM" id="SSF57424">
    <property type="entry name" value="LDL receptor-like module"/>
    <property type="match status" value="1"/>
</dbReference>
<dbReference type="Pfam" id="PF00057">
    <property type="entry name" value="Ldl_recept_a"/>
    <property type="match status" value="1"/>
</dbReference>
<keyword evidence="4" id="KW-0677">Repeat</keyword>
<dbReference type="InterPro" id="IPR050778">
    <property type="entry name" value="Cueball_EGF_LRP_Nidogen"/>
</dbReference>
<keyword evidence="3" id="KW-0732">Signal</keyword>
<evidence type="ECO:0000256" key="4">
    <source>
        <dbReference type="ARBA" id="ARBA00022737"/>
    </source>
</evidence>
<keyword evidence="2" id="KW-0812">Transmembrane</keyword>
<keyword evidence="11" id="KW-1185">Reference proteome</keyword>
<dbReference type="Gene3D" id="4.10.400.10">
    <property type="entry name" value="Low-density Lipoprotein Receptor"/>
    <property type="match status" value="1"/>
</dbReference>
<comment type="subcellular location">
    <subcellularLocation>
        <location evidence="1">Membrane</location>
        <topology evidence="1">Single-pass membrane protein</topology>
    </subcellularLocation>
</comment>
<dbReference type="OrthoDB" id="21182at2759"/>
<dbReference type="STRING" id="307972.A0A2G8JEY7"/>
<sequence>MQVHSQTMAWGSSPIQTTVPPLPHLCHHHVYKTSSYRTQTLCPSLYCWCPHANSSKLRIPRAPQIFFNYADFDGSNMFILSGLPAESTSHPFDIALFEDWIYWTEWNFPSIHRAKKFTGQDYEKVLELGVRPYEIQIFHPSQQTQATENPCGTNNGGCSHLCLIAYGGKAYTCACPDLFVLESDNKTCNATCDNTYQHFKCADNSKCIPAYWKCDGQTDCADGSDEAGNLNC</sequence>
<evidence type="ECO:0000313" key="10">
    <source>
        <dbReference type="EMBL" id="PIK34306.1"/>
    </source>
</evidence>
<protein>
    <submittedName>
        <fullName evidence="10">Putative low-density lipoprotein receptor-related protein 2-like</fullName>
    </submittedName>
</protein>
<comment type="caution">
    <text evidence="10">The sequence shown here is derived from an EMBL/GenBank/DDBJ whole genome shotgun (WGS) entry which is preliminary data.</text>
</comment>
<accession>A0A2G8JEY7</accession>
<dbReference type="AlphaFoldDB" id="A0A2G8JEY7"/>
<dbReference type="SMART" id="SM00192">
    <property type="entry name" value="LDLa"/>
    <property type="match status" value="1"/>
</dbReference>
<evidence type="ECO:0000256" key="9">
    <source>
        <dbReference type="PROSITE-ProRule" id="PRU00124"/>
    </source>
</evidence>
<dbReference type="PANTHER" id="PTHR46513">
    <property type="entry name" value="VITELLOGENIN RECEPTOR-LIKE PROTEIN-RELATED-RELATED"/>
    <property type="match status" value="1"/>
</dbReference>
<dbReference type="PANTHER" id="PTHR46513:SF13">
    <property type="entry name" value="EGF-LIKE DOMAIN-CONTAINING PROTEIN"/>
    <property type="match status" value="1"/>
</dbReference>
<evidence type="ECO:0000256" key="1">
    <source>
        <dbReference type="ARBA" id="ARBA00004167"/>
    </source>
</evidence>
<dbReference type="GO" id="GO:0017147">
    <property type="term" value="F:Wnt-protein binding"/>
    <property type="evidence" value="ECO:0007669"/>
    <property type="project" value="TreeGrafter"/>
</dbReference>
<gene>
    <name evidence="10" type="ORF">BSL78_28867</name>
</gene>
<dbReference type="GO" id="GO:0042813">
    <property type="term" value="F:Wnt receptor activity"/>
    <property type="evidence" value="ECO:0007669"/>
    <property type="project" value="TreeGrafter"/>
</dbReference>
<keyword evidence="5" id="KW-1133">Transmembrane helix</keyword>
<dbReference type="FunFam" id="4.10.400.10:FF:000002">
    <property type="entry name" value="Low-density lipoprotein receptor-related protein 1"/>
    <property type="match status" value="1"/>
</dbReference>
<keyword evidence="10" id="KW-0675">Receptor</keyword>
<evidence type="ECO:0000256" key="8">
    <source>
        <dbReference type="ARBA" id="ARBA00023180"/>
    </source>
</evidence>
<dbReference type="InterPro" id="IPR036055">
    <property type="entry name" value="LDL_receptor-like_sf"/>
</dbReference>
<proteinExistence type="predicted"/>
<dbReference type="PROSITE" id="PS01209">
    <property type="entry name" value="LDLRA_1"/>
    <property type="match status" value="1"/>
</dbReference>
<dbReference type="InterPro" id="IPR002172">
    <property type="entry name" value="LDrepeatLR_classA_rpt"/>
</dbReference>
<keyword evidence="7" id="KW-1015">Disulfide bond</keyword>
<dbReference type="Proteomes" id="UP000230750">
    <property type="component" value="Unassembled WGS sequence"/>
</dbReference>
<name>A0A2G8JEY7_STIJA</name>
<organism evidence="10 11">
    <name type="scientific">Stichopus japonicus</name>
    <name type="common">Sea cucumber</name>
    <dbReference type="NCBI Taxonomy" id="307972"/>
    <lineage>
        <taxon>Eukaryota</taxon>
        <taxon>Metazoa</taxon>
        <taxon>Echinodermata</taxon>
        <taxon>Eleutherozoa</taxon>
        <taxon>Echinozoa</taxon>
        <taxon>Holothuroidea</taxon>
        <taxon>Aspidochirotacea</taxon>
        <taxon>Aspidochirotida</taxon>
        <taxon>Stichopodidae</taxon>
        <taxon>Apostichopus</taxon>
    </lineage>
</organism>
<dbReference type="InterPro" id="IPR023415">
    <property type="entry name" value="LDLR_class-A_CS"/>
</dbReference>
<dbReference type="InterPro" id="IPR011042">
    <property type="entry name" value="6-blade_b-propeller_TolB-like"/>
</dbReference>
<dbReference type="SUPFAM" id="SSF63825">
    <property type="entry name" value="YWTD domain"/>
    <property type="match status" value="1"/>
</dbReference>
<dbReference type="GO" id="GO:0060070">
    <property type="term" value="P:canonical Wnt signaling pathway"/>
    <property type="evidence" value="ECO:0007669"/>
    <property type="project" value="TreeGrafter"/>
</dbReference>
<evidence type="ECO:0000256" key="6">
    <source>
        <dbReference type="ARBA" id="ARBA00023136"/>
    </source>
</evidence>
<feature type="non-terminal residue" evidence="10">
    <location>
        <position position="232"/>
    </location>
</feature>
<evidence type="ECO:0000256" key="2">
    <source>
        <dbReference type="ARBA" id="ARBA00022692"/>
    </source>
</evidence>
<evidence type="ECO:0000256" key="3">
    <source>
        <dbReference type="ARBA" id="ARBA00022729"/>
    </source>
</evidence>
<dbReference type="GO" id="GO:0005886">
    <property type="term" value="C:plasma membrane"/>
    <property type="evidence" value="ECO:0007669"/>
    <property type="project" value="TreeGrafter"/>
</dbReference>
<reference evidence="10 11" key="1">
    <citation type="journal article" date="2017" name="PLoS Biol.">
        <title>The sea cucumber genome provides insights into morphological evolution and visceral regeneration.</title>
        <authorList>
            <person name="Zhang X."/>
            <person name="Sun L."/>
            <person name="Yuan J."/>
            <person name="Sun Y."/>
            <person name="Gao Y."/>
            <person name="Zhang L."/>
            <person name="Li S."/>
            <person name="Dai H."/>
            <person name="Hamel J.F."/>
            <person name="Liu C."/>
            <person name="Yu Y."/>
            <person name="Liu S."/>
            <person name="Lin W."/>
            <person name="Guo K."/>
            <person name="Jin S."/>
            <person name="Xu P."/>
            <person name="Storey K.B."/>
            <person name="Huan P."/>
            <person name="Zhang T."/>
            <person name="Zhou Y."/>
            <person name="Zhang J."/>
            <person name="Lin C."/>
            <person name="Li X."/>
            <person name="Xing L."/>
            <person name="Huo D."/>
            <person name="Sun M."/>
            <person name="Wang L."/>
            <person name="Mercier A."/>
            <person name="Li F."/>
            <person name="Yang H."/>
            <person name="Xiang J."/>
        </authorList>
    </citation>
    <scope>NUCLEOTIDE SEQUENCE [LARGE SCALE GENOMIC DNA]</scope>
    <source>
        <strain evidence="10">Shaxun</strain>
        <tissue evidence="10">Muscle</tissue>
    </source>
</reference>
<dbReference type="Pfam" id="PF14670">
    <property type="entry name" value="FXa_inhibition"/>
    <property type="match status" value="1"/>
</dbReference>
<dbReference type="Gene3D" id="2.120.10.30">
    <property type="entry name" value="TolB, C-terminal domain"/>
    <property type="match status" value="1"/>
</dbReference>
<evidence type="ECO:0000313" key="11">
    <source>
        <dbReference type="Proteomes" id="UP000230750"/>
    </source>
</evidence>
<evidence type="ECO:0000256" key="5">
    <source>
        <dbReference type="ARBA" id="ARBA00022989"/>
    </source>
</evidence>
<dbReference type="EMBL" id="MRZV01002219">
    <property type="protein sequence ID" value="PIK34306.1"/>
    <property type="molecule type" value="Genomic_DNA"/>
</dbReference>
<keyword evidence="6" id="KW-0472">Membrane</keyword>